<evidence type="ECO:0000256" key="5">
    <source>
        <dbReference type="ARBA" id="ARBA00022827"/>
    </source>
</evidence>
<dbReference type="PRINTS" id="PR00469">
    <property type="entry name" value="PNDRDTASEII"/>
</dbReference>
<evidence type="ECO:0000256" key="1">
    <source>
        <dbReference type="ARBA" id="ARBA00001974"/>
    </source>
</evidence>
<feature type="domain" description="FAD/NAD(P)-binding" evidence="11">
    <location>
        <begin position="219"/>
        <end position="510"/>
    </location>
</feature>
<keyword evidence="6 13" id="KW-0560">Oxidoreductase</keyword>
<keyword evidence="7" id="KW-0520">NAD</keyword>
<organism evidence="13 14">
    <name type="scientific">Brooklawnia cerclae</name>
    <dbReference type="NCBI Taxonomy" id="349934"/>
    <lineage>
        <taxon>Bacteria</taxon>
        <taxon>Bacillati</taxon>
        <taxon>Actinomycetota</taxon>
        <taxon>Actinomycetes</taxon>
        <taxon>Propionibacteriales</taxon>
        <taxon>Propionibacteriaceae</taxon>
        <taxon>Brooklawnia</taxon>
    </lineage>
</organism>
<dbReference type="Proteomes" id="UP000749311">
    <property type="component" value="Unassembled WGS sequence"/>
</dbReference>
<gene>
    <name evidence="13" type="ORF">FB473_003056</name>
</gene>
<keyword evidence="9" id="KW-0676">Redox-active center</keyword>
<proteinExistence type="inferred from homology"/>
<dbReference type="PANTHER" id="PTHR48105">
    <property type="entry name" value="THIOREDOXIN REDUCTASE 1-RELATED-RELATED"/>
    <property type="match status" value="1"/>
</dbReference>
<dbReference type="SUPFAM" id="SSF51905">
    <property type="entry name" value="FAD/NAD(P)-binding domain"/>
    <property type="match status" value="1"/>
</dbReference>
<dbReference type="Gene3D" id="3.40.30.80">
    <property type="match status" value="1"/>
</dbReference>
<evidence type="ECO:0000259" key="11">
    <source>
        <dbReference type="Pfam" id="PF07992"/>
    </source>
</evidence>
<evidence type="ECO:0000313" key="14">
    <source>
        <dbReference type="Proteomes" id="UP000749311"/>
    </source>
</evidence>
<dbReference type="InterPro" id="IPR036188">
    <property type="entry name" value="FAD/NAD-bd_sf"/>
</dbReference>
<dbReference type="EMBL" id="JAAMOZ010000003">
    <property type="protein sequence ID" value="NIH58361.1"/>
    <property type="molecule type" value="Genomic_DNA"/>
</dbReference>
<dbReference type="SUPFAM" id="SSF52833">
    <property type="entry name" value="Thioredoxin-like"/>
    <property type="match status" value="2"/>
</dbReference>
<dbReference type="CDD" id="cd02974">
    <property type="entry name" value="AhpF_NTD_N"/>
    <property type="match status" value="1"/>
</dbReference>
<feature type="domain" description="Thioredoxin-like fold" evidence="12">
    <location>
        <begin position="131"/>
        <end position="201"/>
    </location>
</feature>
<evidence type="ECO:0000256" key="6">
    <source>
        <dbReference type="ARBA" id="ARBA00023002"/>
    </source>
</evidence>
<comment type="catalytic activity">
    <reaction evidence="10">
        <text>[thioredoxin]-dithiol + NADP(+) = [thioredoxin]-disulfide + NADPH + H(+)</text>
        <dbReference type="Rhea" id="RHEA:20345"/>
        <dbReference type="Rhea" id="RHEA-COMP:10698"/>
        <dbReference type="Rhea" id="RHEA-COMP:10700"/>
        <dbReference type="ChEBI" id="CHEBI:15378"/>
        <dbReference type="ChEBI" id="CHEBI:29950"/>
        <dbReference type="ChEBI" id="CHEBI:50058"/>
        <dbReference type="ChEBI" id="CHEBI:57783"/>
        <dbReference type="ChEBI" id="CHEBI:58349"/>
        <dbReference type="EC" id="1.8.1.9"/>
    </reaction>
</comment>
<evidence type="ECO:0000256" key="3">
    <source>
        <dbReference type="ARBA" id="ARBA00011738"/>
    </source>
</evidence>
<reference evidence="13 14" key="1">
    <citation type="submission" date="2020-02" db="EMBL/GenBank/DDBJ databases">
        <title>Sequencing the genomes of 1000 actinobacteria strains.</title>
        <authorList>
            <person name="Klenk H.-P."/>
        </authorList>
    </citation>
    <scope>NUCLEOTIDE SEQUENCE [LARGE SCALE GENOMIC DNA]</scope>
    <source>
        <strain evidence="13 14">DSM 19609</strain>
    </source>
</reference>
<dbReference type="InterPro" id="IPR023753">
    <property type="entry name" value="FAD/NAD-binding_dom"/>
</dbReference>
<comment type="caution">
    <text evidence="13">The sequence shown here is derived from an EMBL/GenBank/DDBJ whole genome shotgun (WGS) entry which is preliminary data.</text>
</comment>
<evidence type="ECO:0000256" key="7">
    <source>
        <dbReference type="ARBA" id="ARBA00023027"/>
    </source>
</evidence>
<evidence type="ECO:0000313" key="13">
    <source>
        <dbReference type="EMBL" id="NIH58361.1"/>
    </source>
</evidence>
<dbReference type="NCBIfam" id="TIGR03140">
    <property type="entry name" value="AhpF"/>
    <property type="match status" value="1"/>
</dbReference>
<comment type="similarity">
    <text evidence="2">Belongs to the class-II pyridine nucleotide-disulfide oxidoreductase family.</text>
</comment>
<evidence type="ECO:0000256" key="4">
    <source>
        <dbReference type="ARBA" id="ARBA00022630"/>
    </source>
</evidence>
<dbReference type="InterPro" id="IPR044142">
    <property type="entry name" value="AhpF_NTD_N"/>
</dbReference>
<dbReference type="Pfam" id="PF07992">
    <property type="entry name" value="Pyr_redox_2"/>
    <property type="match status" value="1"/>
</dbReference>
<dbReference type="GO" id="GO:0016491">
    <property type="term" value="F:oxidoreductase activity"/>
    <property type="evidence" value="ECO:0007669"/>
    <property type="project" value="UniProtKB-KW"/>
</dbReference>
<dbReference type="PROSITE" id="PS51354">
    <property type="entry name" value="GLUTAREDOXIN_2"/>
    <property type="match status" value="1"/>
</dbReference>
<keyword evidence="5" id="KW-0274">FAD</keyword>
<dbReference type="PIRSF" id="PIRSF000238">
    <property type="entry name" value="AhpF"/>
    <property type="match status" value="1"/>
</dbReference>
<dbReference type="EC" id="1.8.1.-" evidence="13"/>
<name>A0ABX0SNL1_9ACTN</name>
<keyword evidence="14" id="KW-1185">Reference proteome</keyword>
<evidence type="ECO:0000256" key="9">
    <source>
        <dbReference type="ARBA" id="ARBA00023284"/>
    </source>
</evidence>
<dbReference type="Pfam" id="PF13192">
    <property type="entry name" value="Thioredoxin_3"/>
    <property type="match status" value="1"/>
</dbReference>
<evidence type="ECO:0000256" key="8">
    <source>
        <dbReference type="ARBA" id="ARBA00023157"/>
    </source>
</evidence>
<dbReference type="PRINTS" id="PR00368">
    <property type="entry name" value="FADPNR"/>
</dbReference>
<evidence type="ECO:0000259" key="12">
    <source>
        <dbReference type="Pfam" id="PF13192"/>
    </source>
</evidence>
<evidence type="ECO:0000256" key="2">
    <source>
        <dbReference type="ARBA" id="ARBA00009333"/>
    </source>
</evidence>
<evidence type="ECO:0000256" key="10">
    <source>
        <dbReference type="ARBA" id="ARBA00048132"/>
    </source>
</evidence>
<dbReference type="InterPro" id="IPR044141">
    <property type="entry name" value="AhpF_NTD_C"/>
</dbReference>
<dbReference type="InterPro" id="IPR036249">
    <property type="entry name" value="Thioredoxin-like_sf"/>
</dbReference>
<keyword evidence="8" id="KW-1015">Disulfide bond</keyword>
<sequence>MPTRARLLDDNLTAQLTALMPRITREVELVASLDDRPQSEELEQLLTDIAALSDKVTVRRDDDASDRKPAFAITSPGTDISVRFAGIPMGHEFSSLVLALLQVGGNPIKESQDLIDQVKQLDGPLEFVTYMSLSCQNCPTVVQSLNTMAVLNPNIKHTAVEGSLFGDEVAAKDVLAVPTIYLNGELFGQGRTTIEEFVKRLDSGSAARQAEALNEKKPYEVLVVGQGPAGCAAAIYLARKGINTGLVGERFGGQVLDTLGIENIVSIPYTEGPRFAAALEEHVNAYEIDVITSQVATALVPPSEPGGLFTVNFGDDASLRARSVVVATGARWRNMGVPGEQEYRNKGVTYCPHCDGPLFKGKDVAVIGGGNSGIEAAIDLAGITRHVTVLEFMPECKADDILLDKVRSLPNVTIITNARTTEVLGDGSRVTGLGYVDRATDEARTVEIAGVFVQIGLLPNTEWLKGTLDLTPRGDIVSDPRGATSVEGVLAAGDCSSTPYKQIVVAQGSGAAAGLSAWDYLIRTKAPALA</sequence>
<dbReference type="CDD" id="cd03026">
    <property type="entry name" value="AhpF_NTD_C"/>
    <property type="match status" value="1"/>
</dbReference>
<dbReference type="InterPro" id="IPR050097">
    <property type="entry name" value="Ferredoxin-NADP_redctase_2"/>
</dbReference>
<dbReference type="InterPro" id="IPR012336">
    <property type="entry name" value="Thioredoxin-like_fold"/>
</dbReference>
<dbReference type="Gene3D" id="3.50.50.60">
    <property type="entry name" value="FAD/NAD(P)-binding domain"/>
    <property type="match status" value="2"/>
</dbReference>
<dbReference type="InterPro" id="IPR012081">
    <property type="entry name" value="Alkyl_hydroperoxide_Rdtase_suF"/>
</dbReference>
<comment type="subunit">
    <text evidence="3">Homodimer.</text>
</comment>
<dbReference type="InterPro" id="IPR008255">
    <property type="entry name" value="Pyr_nucl-diS_OxRdtase_2_AS"/>
</dbReference>
<comment type="cofactor">
    <cofactor evidence="1">
        <name>FAD</name>
        <dbReference type="ChEBI" id="CHEBI:57692"/>
    </cofactor>
</comment>
<dbReference type="PROSITE" id="PS00573">
    <property type="entry name" value="PYRIDINE_REDOX_2"/>
    <property type="match status" value="1"/>
</dbReference>
<protein>
    <submittedName>
        <fullName evidence="13">Alkyl hydroperoxide reductase subunit F</fullName>
        <ecNumber evidence="13">1.8.1.-</ecNumber>
    </submittedName>
</protein>
<accession>A0ABX0SNL1</accession>
<keyword evidence="4" id="KW-0285">Flavoprotein</keyword>